<evidence type="ECO:0000256" key="3">
    <source>
        <dbReference type="ARBA" id="ARBA00022989"/>
    </source>
</evidence>
<dbReference type="RefSeq" id="WP_170032950.1">
    <property type="nucleotide sequence ID" value="NZ_JABDTL010000001.1"/>
</dbReference>
<dbReference type="SUPFAM" id="SSF74653">
    <property type="entry name" value="TolA/TonB C-terminal domain"/>
    <property type="match status" value="1"/>
</dbReference>
<keyword evidence="4" id="KW-0472">Membrane</keyword>
<comment type="subcellular location">
    <subcellularLocation>
        <location evidence="1">Membrane</location>
        <topology evidence="1">Single-pass membrane protein</topology>
    </subcellularLocation>
</comment>
<keyword evidence="2" id="KW-0812">Transmembrane</keyword>
<organism evidence="6 7">
    <name type="scientific">Longimicrobium terrae</name>
    <dbReference type="NCBI Taxonomy" id="1639882"/>
    <lineage>
        <taxon>Bacteria</taxon>
        <taxon>Pseudomonadati</taxon>
        <taxon>Gemmatimonadota</taxon>
        <taxon>Longimicrobiia</taxon>
        <taxon>Longimicrobiales</taxon>
        <taxon>Longimicrobiaceae</taxon>
        <taxon>Longimicrobium</taxon>
    </lineage>
</organism>
<keyword evidence="5" id="KW-0732">Signal</keyword>
<evidence type="ECO:0000256" key="4">
    <source>
        <dbReference type="ARBA" id="ARBA00023136"/>
    </source>
</evidence>
<gene>
    <name evidence="6" type="ORF">HNQ61_004976</name>
</gene>
<keyword evidence="7" id="KW-1185">Reference proteome</keyword>
<protein>
    <submittedName>
        <fullName evidence="6">TonB family protein</fullName>
    </submittedName>
</protein>
<evidence type="ECO:0000313" key="7">
    <source>
        <dbReference type="Proteomes" id="UP000582837"/>
    </source>
</evidence>
<name>A0A841H6G1_9BACT</name>
<dbReference type="Gene3D" id="3.30.1150.10">
    <property type="match status" value="1"/>
</dbReference>
<accession>A0A841H6G1</accession>
<dbReference type="GO" id="GO:0016020">
    <property type="term" value="C:membrane"/>
    <property type="evidence" value="ECO:0007669"/>
    <property type="project" value="UniProtKB-SubCell"/>
</dbReference>
<dbReference type="Proteomes" id="UP000582837">
    <property type="component" value="Unassembled WGS sequence"/>
</dbReference>
<dbReference type="EMBL" id="JACHIA010000023">
    <property type="protein sequence ID" value="MBB6073309.1"/>
    <property type="molecule type" value="Genomic_DNA"/>
</dbReference>
<evidence type="ECO:0000313" key="6">
    <source>
        <dbReference type="EMBL" id="MBB6073309.1"/>
    </source>
</evidence>
<dbReference type="NCBIfam" id="TIGR01352">
    <property type="entry name" value="tonB_Cterm"/>
    <property type="match status" value="1"/>
</dbReference>
<dbReference type="AlphaFoldDB" id="A0A841H6G1"/>
<comment type="caution">
    <text evidence="6">The sequence shown here is derived from an EMBL/GenBank/DDBJ whole genome shotgun (WGS) entry which is preliminary data.</text>
</comment>
<evidence type="ECO:0000256" key="1">
    <source>
        <dbReference type="ARBA" id="ARBA00004167"/>
    </source>
</evidence>
<evidence type="ECO:0000256" key="2">
    <source>
        <dbReference type="ARBA" id="ARBA00022692"/>
    </source>
</evidence>
<feature type="signal peptide" evidence="5">
    <location>
        <begin position="1"/>
        <end position="21"/>
    </location>
</feature>
<dbReference type="InterPro" id="IPR006260">
    <property type="entry name" value="TonB/TolA_C"/>
</dbReference>
<sequence length="233" mass="25470">MHPLRTAALLATLLSASTAFAQTAPAAADSQRCGTVSDTARVLTPQQVRDRRRLGMQLDTLIRRSGQTDPVLVMVDQDSARRDIHVLDAVVDSATVRAVQTRVERYLATVPRNRPFQTLLRPGMETPVLAARKAHCTPELDNVSDINDLKTRMILSHPLRASAGPGRRVTALVRMVVNRDGGVSWLSVLRPSGDAYVDANVEEIAARMQFLPATLDGTAFDSFVTYPLTFTVP</sequence>
<proteinExistence type="predicted"/>
<feature type="chain" id="PRO_5032319418" evidence="5">
    <location>
        <begin position="22"/>
        <end position="233"/>
    </location>
</feature>
<keyword evidence="3" id="KW-1133">Transmembrane helix</keyword>
<evidence type="ECO:0000256" key="5">
    <source>
        <dbReference type="SAM" id="SignalP"/>
    </source>
</evidence>
<dbReference type="Pfam" id="PF13103">
    <property type="entry name" value="TonB_2"/>
    <property type="match status" value="1"/>
</dbReference>
<reference evidence="6 7" key="1">
    <citation type="submission" date="2020-08" db="EMBL/GenBank/DDBJ databases">
        <title>Genomic Encyclopedia of Type Strains, Phase IV (KMG-IV): sequencing the most valuable type-strain genomes for metagenomic binning, comparative biology and taxonomic classification.</title>
        <authorList>
            <person name="Goeker M."/>
        </authorList>
    </citation>
    <scope>NUCLEOTIDE SEQUENCE [LARGE SCALE GENOMIC DNA]</scope>
    <source>
        <strain evidence="6 7">DSM 29007</strain>
    </source>
</reference>